<evidence type="ECO:0000313" key="2">
    <source>
        <dbReference type="Proteomes" id="UP001140949"/>
    </source>
</evidence>
<evidence type="ECO:0000313" key="1">
    <source>
        <dbReference type="EMBL" id="KAJ6837237.1"/>
    </source>
</evidence>
<organism evidence="1 2">
    <name type="scientific">Iris pallida</name>
    <name type="common">Sweet iris</name>
    <dbReference type="NCBI Taxonomy" id="29817"/>
    <lineage>
        <taxon>Eukaryota</taxon>
        <taxon>Viridiplantae</taxon>
        <taxon>Streptophyta</taxon>
        <taxon>Embryophyta</taxon>
        <taxon>Tracheophyta</taxon>
        <taxon>Spermatophyta</taxon>
        <taxon>Magnoliopsida</taxon>
        <taxon>Liliopsida</taxon>
        <taxon>Asparagales</taxon>
        <taxon>Iridaceae</taxon>
        <taxon>Iridoideae</taxon>
        <taxon>Irideae</taxon>
        <taxon>Iris</taxon>
    </lineage>
</organism>
<proteinExistence type="predicted"/>
<protein>
    <submittedName>
        <fullName evidence="1">Uncharacterized protein</fullName>
    </submittedName>
</protein>
<sequence>MYSMFPNYEDMCLIQAIYSIIQKSLLDLHYGSNRDPLGSWIEEKRYSAIGSFH</sequence>
<dbReference type="AlphaFoldDB" id="A0AAX6H9F5"/>
<comment type="caution">
    <text evidence="1">The sequence shown here is derived from an EMBL/GenBank/DDBJ whole genome shotgun (WGS) entry which is preliminary data.</text>
</comment>
<dbReference type="EMBL" id="JANAVB010011399">
    <property type="protein sequence ID" value="KAJ6837237.1"/>
    <property type="molecule type" value="Genomic_DNA"/>
</dbReference>
<accession>A0AAX6H9F5</accession>
<gene>
    <name evidence="1" type="ORF">M6B38_121850</name>
</gene>
<keyword evidence="2" id="KW-1185">Reference proteome</keyword>
<dbReference type="Proteomes" id="UP001140949">
    <property type="component" value="Unassembled WGS sequence"/>
</dbReference>
<reference evidence="1" key="1">
    <citation type="journal article" date="2023" name="GigaByte">
        <title>Genome assembly of the bearded iris, Iris pallida Lam.</title>
        <authorList>
            <person name="Bruccoleri R.E."/>
            <person name="Oakeley E.J."/>
            <person name="Faust A.M.E."/>
            <person name="Altorfer M."/>
            <person name="Dessus-Babus S."/>
            <person name="Burckhardt D."/>
            <person name="Oertli M."/>
            <person name="Naumann U."/>
            <person name="Petersen F."/>
            <person name="Wong J."/>
        </authorList>
    </citation>
    <scope>NUCLEOTIDE SEQUENCE</scope>
    <source>
        <strain evidence="1">GSM-AAB239-AS_SAM_17_03QT</strain>
    </source>
</reference>
<name>A0AAX6H9F5_IRIPA</name>
<reference evidence="1" key="2">
    <citation type="submission" date="2023-04" db="EMBL/GenBank/DDBJ databases">
        <authorList>
            <person name="Bruccoleri R.E."/>
            <person name="Oakeley E.J."/>
            <person name="Faust A.-M."/>
            <person name="Dessus-Babus S."/>
            <person name="Altorfer M."/>
            <person name="Burckhardt D."/>
            <person name="Oertli M."/>
            <person name="Naumann U."/>
            <person name="Petersen F."/>
            <person name="Wong J."/>
        </authorList>
    </citation>
    <scope>NUCLEOTIDE SEQUENCE</scope>
    <source>
        <strain evidence="1">GSM-AAB239-AS_SAM_17_03QT</strain>
        <tissue evidence="1">Leaf</tissue>
    </source>
</reference>